<dbReference type="RefSeq" id="WP_179812248.1">
    <property type="nucleotide sequence ID" value="NZ_JACBZD010000001.1"/>
</dbReference>
<feature type="region of interest" description="Disordered" evidence="1">
    <location>
        <begin position="14"/>
        <end position="43"/>
    </location>
</feature>
<gene>
    <name evidence="2" type="ORF">FHU37_000084</name>
</gene>
<evidence type="ECO:0000313" key="2">
    <source>
        <dbReference type="EMBL" id="NYI03141.1"/>
    </source>
</evidence>
<dbReference type="AlphaFoldDB" id="A0A852ZWW2"/>
<organism evidence="2 3">
    <name type="scientific">Allostreptomyces psammosilenae</name>
    <dbReference type="NCBI Taxonomy" id="1892865"/>
    <lineage>
        <taxon>Bacteria</taxon>
        <taxon>Bacillati</taxon>
        <taxon>Actinomycetota</taxon>
        <taxon>Actinomycetes</taxon>
        <taxon>Kitasatosporales</taxon>
        <taxon>Streptomycetaceae</taxon>
        <taxon>Allostreptomyces</taxon>
    </lineage>
</organism>
<reference evidence="2 3" key="1">
    <citation type="submission" date="2020-07" db="EMBL/GenBank/DDBJ databases">
        <title>Sequencing the genomes of 1000 actinobacteria strains.</title>
        <authorList>
            <person name="Klenk H.-P."/>
        </authorList>
    </citation>
    <scope>NUCLEOTIDE SEQUENCE [LARGE SCALE GENOMIC DNA]</scope>
    <source>
        <strain evidence="2 3">DSM 42178</strain>
    </source>
</reference>
<evidence type="ECO:0000313" key="3">
    <source>
        <dbReference type="Proteomes" id="UP000567795"/>
    </source>
</evidence>
<comment type="caution">
    <text evidence="2">The sequence shown here is derived from an EMBL/GenBank/DDBJ whole genome shotgun (WGS) entry which is preliminary data.</text>
</comment>
<accession>A0A852ZWW2</accession>
<sequence>MPEDVDELVAAIAATSEDDGRAAEEDGEEAAGVPGGPARRPGAARRIARIAPVGRSTAGGRGGALAARLAGALAGGARAVGGAGRVAGRVGGVGLGRLADRLLQVAPRIPVRDAPTLRAHHPGLDTEELAEVLVRSAARASAGVGGALGAWAALPKPLSMPVELAAETLSVAAIEIKLIAELREVYGRPAAGTLTDRATAYVSAWADYRGVQLTRPAMVAGAVSNPLRHRVRVALLRRTGREVTTLVPFMVGAVLGATVNRRDTRRLGERVRADLRQGRVAPGGG</sequence>
<proteinExistence type="predicted"/>
<protein>
    <submittedName>
        <fullName evidence="2">Uncharacterized protein</fullName>
    </submittedName>
</protein>
<dbReference type="Proteomes" id="UP000567795">
    <property type="component" value="Unassembled WGS sequence"/>
</dbReference>
<feature type="compositionally biased region" description="Low complexity" evidence="1">
    <location>
        <begin position="30"/>
        <end position="41"/>
    </location>
</feature>
<dbReference type="EMBL" id="JACBZD010000001">
    <property type="protein sequence ID" value="NYI03141.1"/>
    <property type="molecule type" value="Genomic_DNA"/>
</dbReference>
<keyword evidence="3" id="KW-1185">Reference proteome</keyword>
<evidence type="ECO:0000256" key="1">
    <source>
        <dbReference type="SAM" id="MobiDB-lite"/>
    </source>
</evidence>
<name>A0A852ZWW2_9ACTN</name>